<organism evidence="2 3">
    <name type="scientific">Thiohalorhabdus methylotrophus</name>
    <dbReference type="NCBI Taxonomy" id="3242694"/>
    <lineage>
        <taxon>Bacteria</taxon>
        <taxon>Pseudomonadati</taxon>
        <taxon>Pseudomonadota</taxon>
        <taxon>Gammaproteobacteria</taxon>
        <taxon>Thiohalorhabdales</taxon>
        <taxon>Thiohalorhabdaceae</taxon>
        <taxon>Thiohalorhabdus</taxon>
    </lineage>
</organism>
<keyword evidence="3" id="KW-1185">Reference proteome</keyword>
<comment type="caution">
    <text evidence="2">The sequence shown here is derived from an EMBL/GenBank/DDBJ whole genome shotgun (WGS) entry which is preliminary data.</text>
</comment>
<feature type="region of interest" description="Disordered" evidence="1">
    <location>
        <begin position="1022"/>
        <end position="1074"/>
    </location>
</feature>
<reference evidence="2 3" key="1">
    <citation type="submission" date="2024-08" db="EMBL/GenBank/DDBJ databases">
        <title>Whole-genome sequencing of halo(alkali)philic microorganisms from hypersaline lakes.</title>
        <authorList>
            <person name="Sorokin D.Y."/>
            <person name="Merkel A.Y."/>
            <person name="Messina E."/>
            <person name="Yakimov M."/>
        </authorList>
    </citation>
    <scope>NUCLEOTIDE SEQUENCE [LARGE SCALE GENOMIC DNA]</scope>
    <source>
        <strain evidence="2 3">Cl-TMA</strain>
    </source>
</reference>
<proteinExistence type="predicted"/>
<accession>A0ABV4TQK2</accession>
<dbReference type="SUPFAM" id="SSF48452">
    <property type="entry name" value="TPR-like"/>
    <property type="match status" value="1"/>
</dbReference>
<feature type="compositionally biased region" description="Polar residues" evidence="1">
    <location>
        <begin position="1035"/>
        <end position="1044"/>
    </location>
</feature>
<gene>
    <name evidence="2" type="ORF">ACERLL_01685</name>
</gene>
<protein>
    <submittedName>
        <fullName evidence="2">Carboxypeptidase-like regulatory domain-containing protein</fullName>
    </submittedName>
</protein>
<dbReference type="Proteomes" id="UP001575181">
    <property type="component" value="Unassembled WGS sequence"/>
</dbReference>
<dbReference type="EMBL" id="JBGUAW010000001">
    <property type="protein sequence ID" value="MFA9459537.1"/>
    <property type="molecule type" value="Genomic_DNA"/>
</dbReference>
<dbReference type="RefSeq" id="WP_373654321.1">
    <property type="nucleotide sequence ID" value="NZ_JBGUAW010000001.1"/>
</dbReference>
<dbReference type="PROSITE" id="PS51257">
    <property type="entry name" value="PROKAR_LIPOPROTEIN"/>
    <property type="match status" value="1"/>
</dbReference>
<dbReference type="InterPro" id="IPR011990">
    <property type="entry name" value="TPR-like_helical_dom_sf"/>
</dbReference>
<evidence type="ECO:0000313" key="3">
    <source>
        <dbReference type="Proteomes" id="UP001575181"/>
    </source>
</evidence>
<sequence>MRESGVLSRIMAGVLAAATLIIAGCGGGGGGSSSGGTGYTVSGVVTDPPVEGAAVRLEDADGDVLTLIERTDARGRFSFSLDGPPPSGARIVARGGVDTVTGQDFQGLELSAPYDADSGKSHVTPLTTLVERRMQKRGASLQDARSRVADLLDLDPAAVTADPAGDASAQRASMLAAELLVALRGSEEPLARAAEALEGSSGQFDQAAAALSGDSDLSSRIRERLEGVERRAEALMDRPAGSGASAQEIIAALGQINIRDGLRTYLEDQGLTPDDDQVATLAEAIWQGAGGTAAPAGSPALLNSIRYILDQHGIAAADLATSGQSLPTGAVAADSVLPSLMASRVIDHTIPLASGEALGTDNQVRLDYFFRSDVSPYYRTEQLISDVYDDGARDPVYVNVAAGLAGAGLLEQAELVLQANIFQPPQRAEAMRQVGNAQHAIGDTETAHSYWKDALRTYEDYFDSARGDVENMTSDDAKFFQNLRSSFRRGGYDEDADRAMELVRSFIDANGGSYTTAYGRLTTAARDAAEDAVAAIEEQGPDNGRQEQAESALDLFGDAVYGLGTTGVACNLRSMHLVDYADLALQLADQTAASEAVTDYESLATGATGDCSGFAVGRAGDMASVYGRLGLVSEFNDLVDNYVEPADADDAAEARARLAVYEALDMARNGNVSAAITTVEDAQENIQAQIEYLTTVGSGGGRGGRPYLARLLWQEGEKSAARQVADAAWGLAVSDGYAQEASDAPGTFVGQGCRKVARLYEWLEQPEKAKSRARACADRAQEVFAGSTTDNQAKTAEQLGYLHLWVGLTDEALAFSDSLYGVGSYLAEAEERVKNRRRVAELRSSAGETARAMQALKEAVAKHLPRVASTSGDDEALVDALYQARWTARAYLDIVTDVRERVTENGMASQQQQDWVDEARGRVSALLTDGGNLSGWAGARAFLDALNDPEERADTGSLVVGLLAAARDYDNAEELARAAEQDPVRNARLVKIAEGLGGQTIDMDGIVGVEGWDDFPGTNVAHYDHDGDGEPDFFSKQSTSSERASSALRLDTDIDGDGDPDTSDRTPYCDTCQT</sequence>
<evidence type="ECO:0000256" key="1">
    <source>
        <dbReference type="SAM" id="MobiDB-lite"/>
    </source>
</evidence>
<evidence type="ECO:0000313" key="2">
    <source>
        <dbReference type="EMBL" id="MFA9459537.1"/>
    </source>
</evidence>
<dbReference type="Gene3D" id="1.25.40.10">
    <property type="entry name" value="Tetratricopeptide repeat domain"/>
    <property type="match status" value="1"/>
</dbReference>
<name>A0ABV4TQK2_9GAMM</name>